<organism evidence="2 3">
    <name type="scientific">Entomortierella parvispora</name>
    <dbReference type="NCBI Taxonomy" id="205924"/>
    <lineage>
        <taxon>Eukaryota</taxon>
        <taxon>Fungi</taxon>
        <taxon>Fungi incertae sedis</taxon>
        <taxon>Mucoromycota</taxon>
        <taxon>Mortierellomycotina</taxon>
        <taxon>Mortierellomycetes</taxon>
        <taxon>Mortierellales</taxon>
        <taxon>Mortierellaceae</taxon>
        <taxon>Entomortierella</taxon>
    </lineage>
</organism>
<dbReference type="EMBL" id="BQFW01000007">
    <property type="protein sequence ID" value="GJJ73272.1"/>
    <property type="molecule type" value="Genomic_DNA"/>
</dbReference>
<dbReference type="SUPFAM" id="SSF56112">
    <property type="entry name" value="Protein kinase-like (PK-like)"/>
    <property type="match status" value="1"/>
</dbReference>
<reference evidence="2" key="1">
    <citation type="submission" date="2021-11" db="EMBL/GenBank/DDBJ databases">
        <authorList>
            <person name="Herlambang A."/>
            <person name="Guo Y."/>
            <person name="Takashima Y."/>
            <person name="Nishizawa T."/>
        </authorList>
    </citation>
    <scope>NUCLEOTIDE SEQUENCE</scope>
    <source>
        <strain evidence="2">E1425</strain>
    </source>
</reference>
<keyword evidence="3" id="KW-1185">Reference proteome</keyword>
<dbReference type="GO" id="GO:0004672">
    <property type="term" value="F:protein kinase activity"/>
    <property type="evidence" value="ECO:0007669"/>
    <property type="project" value="InterPro"/>
</dbReference>
<dbReference type="InterPro" id="IPR008271">
    <property type="entry name" value="Ser/Thr_kinase_AS"/>
</dbReference>
<protein>
    <recommendedName>
        <fullName evidence="1">Protein kinase domain-containing protein</fullName>
    </recommendedName>
</protein>
<sequence length="335" mass="38429">MSESWTLDTPTSPIESAGTLKECPYVYTSTCFARGRHGNIHRARRKNIPANAPGNNLAVKVIYKTSLLDYVELPAEERAKMTKEEQEEWDAEYLDMMQKWLHPLFKETYVHKRLNDHPHVLKYVDHFWTSTKLHIVTELAMGSDLQIRLNKRILAQRGGYSEAELIPMFRILCDTLAYIHSRNCVHRDIKPSNILFRTQGNEELVIGDFGFSAMLEEHRPNLTTTNVGTARFMAPEQARKMPHGSPVDMWALGVNCYYFLTTQHPIRPSASSIEDETEPYIIDQEGIEAINWAGVSFLAKSFIRGLLVMDPTLRMTAEQARKHLWLGDIKICPEP</sequence>
<dbReference type="PROSITE" id="PS00108">
    <property type="entry name" value="PROTEIN_KINASE_ST"/>
    <property type="match status" value="1"/>
</dbReference>
<dbReference type="PROSITE" id="PS50011">
    <property type="entry name" value="PROTEIN_KINASE_DOM"/>
    <property type="match status" value="1"/>
</dbReference>
<proteinExistence type="predicted"/>
<gene>
    <name evidence="2" type="ORF">EMPS_05630</name>
</gene>
<dbReference type="InterPro" id="IPR000719">
    <property type="entry name" value="Prot_kinase_dom"/>
</dbReference>
<dbReference type="Pfam" id="PF00069">
    <property type="entry name" value="Pkinase"/>
    <property type="match status" value="1"/>
</dbReference>
<dbReference type="AlphaFoldDB" id="A0A9P3HAV6"/>
<dbReference type="Gene3D" id="1.10.510.10">
    <property type="entry name" value="Transferase(Phosphotransferase) domain 1"/>
    <property type="match status" value="1"/>
</dbReference>
<evidence type="ECO:0000259" key="1">
    <source>
        <dbReference type="PROSITE" id="PS50011"/>
    </source>
</evidence>
<dbReference type="GO" id="GO:0005524">
    <property type="term" value="F:ATP binding"/>
    <property type="evidence" value="ECO:0007669"/>
    <property type="project" value="InterPro"/>
</dbReference>
<evidence type="ECO:0000313" key="2">
    <source>
        <dbReference type="EMBL" id="GJJ73272.1"/>
    </source>
</evidence>
<accession>A0A9P3HAV6</accession>
<name>A0A9P3HAV6_9FUNG</name>
<reference evidence="2" key="2">
    <citation type="journal article" date="2022" name="Microbiol. Resour. Announc.">
        <title>Whole-Genome Sequence of Entomortierella parvispora E1425, a Mucoromycotan Fungus Associated with Burkholderiaceae-Related Endosymbiotic Bacteria.</title>
        <authorList>
            <person name="Herlambang A."/>
            <person name="Guo Y."/>
            <person name="Takashima Y."/>
            <person name="Narisawa K."/>
            <person name="Ohta H."/>
            <person name="Nishizawa T."/>
        </authorList>
    </citation>
    <scope>NUCLEOTIDE SEQUENCE</scope>
    <source>
        <strain evidence="2">E1425</strain>
    </source>
</reference>
<dbReference type="SMART" id="SM00220">
    <property type="entry name" value="S_TKc"/>
    <property type="match status" value="1"/>
</dbReference>
<dbReference type="OrthoDB" id="40902at2759"/>
<dbReference type="Proteomes" id="UP000827284">
    <property type="component" value="Unassembled WGS sequence"/>
</dbReference>
<feature type="domain" description="Protein kinase" evidence="1">
    <location>
        <begin position="26"/>
        <end position="326"/>
    </location>
</feature>
<dbReference type="PANTHER" id="PTHR24347">
    <property type="entry name" value="SERINE/THREONINE-PROTEIN KINASE"/>
    <property type="match status" value="1"/>
</dbReference>
<comment type="caution">
    <text evidence="2">The sequence shown here is derived from an EMBL/GenBank/DDBJ whole genome shotgun (WGS) entry which is preliminary data.</text>
</comment>
<dbReference type="Gene3D" id="3.30.200.20">
    <property type="entry name" value="Phosphorylase Kinase, domain 1"/>
    <property type="match status" value="1"/>
</dbReference>
<dbReference type="InterPro" id="IPR011009">
    <property type="entry name" value="Kinase-like_dom_sf"/>
</dbReference>
<evidence type="ECO:0000313" key="3">
    <source>
        <dbReference type="Proteomes" id="UP000827284"/>
    </source>
</evidence>